<evidence type="ECO:0000256" key="3">
    <source>
        <dbReference type="ARBA" id="ARBA00022452"/>
    </source>
</evidence>
<keyword evidence="14" id="KW-1185">Reference proteome</keyword>
<dbReference type="InterPro" id="IPR000531">
    <property type="entry name" value="Beta-barrel_TonB"/>
</dbReference>
<evidence type="ECO:0000256" key="8">
    <source>
        <dbReference type="PROSITE-ProRule" id="PRU01360"/>
    </source>
</evidence>
<dbReference type="RefSeq" id="WP_130541656.1">
    <property type="nucleotide sequence ID" value="NZ_CP042431.1"/>
</dbReference>
<dbReference type="Pfam" id="PF00593">
    <property type="entry name" value="TonB_dep_Rec_b-barrel"/>
    <property type="match status" value="1"/>
</dbReference>
<keyword evidence="7 8" id="KW-0998">Cell outer membrane</keyword>
<evidence type="ECO:0000256" key="7">
    <source>
        <dbReference type="ARBA" id="ARBA00023237"/>
    </source>
</evidence>
<evidence type="ECO:0000256" key="9">
    <source>
        <dbReference type="RuleBase" id="RU003357"/>
    </source>
</evidence>
<evidence type="ECO:0000256" key="10">
    <source>
        <dbReference type="SAM" id="SignalP"/>
    </source>
</evidence>
<protein>
    <submittedName>
        <fullName evidence="13">TonB-linked SusC/RagA family outer membrane protein</fullName>
    </submittedName>
</protein>
<evidence type="ECO:0000313" key="14">
    <source>
        <dbReference type="Proteomes" id="UP000293874"/>
    </source>
</evidence>
<dbReference type="PROSITE" id="PS52016">
    <property type="entry name" value="TONB_DEPENDENT_REC_3"/>
    <property type="match status" value="1"/>
</dbReference>
<dbReference type="Gene3D" id="2.170.130.10">
    <property type="entry name" value="TonB-dependent receptor, plug domain"/>
    <property type="match status" value="1"/>
</dbReference>
<reference evidence="13 14" key="1">
    <citation type="submission" date="2019-02" db="EMBL/GenBank/DDBJ databases">
        <title>Genomic Encyclopedia of Type Strains, Phase IV (KMG-IV): sequencing the most valuable type-strain genomes for metagenomic binning, comparative biology and taxonomic classification.</title>
        <authorList>
            <person name="Goeker M."/>
        </authorList>
    </citation>
    <scope>NUCLEOTIDE SEQUENCE [LARGE SCALE GENOMIC DNA]</scope>
    <source>
        <strain evidence="13 14">DSM 18116</strain>
    </source>
</reference>
<evidence type="ECO:0000259" key="11">
    <source>
        <dbReference type="Pfam" id="PF00593"/>
    </source>
</evidence>
<dbReference type="Gene3D" id="2.60.40.1120">
    <property type="entry name" value="Carboxypeptidase-like, regulatory domain"/>
    <property type="match status" value="1"/>
</dbReference>
<dbReference type="Pfam" id="PF07715">
    <property type="entry name" value="Plug"/>
    <property type="match status" value="1"/>
</dbReference>
<evidence type="ECO:0000256" key="1">
    <source>
        <dbReference type="ARBA" id="ARBA00004571"/>
    </source>
</evidence>
<keyword evidence="10" id="KW-0732">Signal</keyword>
<name>A0A4Q7MT91_9BACT</name>
<dbReference type="Pfam" id="PF13715">
    <property type="entry name" value="CarbopepD_reg_2"/>
    <property type="match status" value="1"/>
</dbReference>
<sequence>MKDKLTAPYDPPCTFRQMLACISMLITSCLIACMAIAQEAPRLQQVLIDLTARNRPLDKILQDIEAQTQFRFVYNSAELRAAGSVTINRKRINVEQALHELLPAGLEFRQRGYNILVLIKEETAGSAPNKDFLVSGRVVDAAGQPLSGVTVSAGNSRRATVTNEQGSFVINASKNESLEITSVGFEDITVAVTGQPLQIVLSPNRRQALNDVIVIGYGNLQRKRLSTAIATVSGTQLNERAASMNIVEAMAGKVPGASIMLNSGKPGSNPSIKIRGTGSINASNTPLFVLDGIVGLDPMIIDPSIIQSVDILKDAASAAIYGSRGSNGVILMTSKQGVKNKSNIIFSNRVSIATLAREIDLLDAKGALEMIERQYAYMPGRLAPHKDPSNDFARKDELFYPDGTPRYNINWQKEATRTALSTNSSLTFTGGKDNMTSLVNLSYKKQEGIMLNSSLQQINLFANLGWEVKPWLHLKTILNGGGLQSRNVDLNSLGFNAIREMYEYLPFIPVKYSDGSWSRKGDYPGAENSENPIRLLNEVRSVTGQTYVMGNITGTIHLNKKIDLVTIFSGQLGGAYNNYYSGKDVFGFSDLENGIAQRINGNAGAWTNEDYIMYNDRIGKHKFNALAGASWYFNVGTSTFAGAENFFDDFFSYNNLGAGTVRQTPGSDRQQNQMNSFFTRVQYDYDNRYLAGASFRVDGSSRFGANNKYGYFPALWTSWLVSAEPFFQRWLPAVSYLKLRASLGVTGNAEIGNYATLSRLNPTQVIFGGQQQPAVVLSNPGNRNLKWERGEQLNIGIDASLLNDRIAFTAEVYRRRTTDLLYIKQLPATTGYGGIYDNIGSIRNQGLELSIRTRNISGRNLTWTSGINFFLNRSNVLHLNGDIIYNWAGRIMEGQPTDQYFGYYRTGTWSTAEAADAAVFGRKPGDVKWLDRNKNQAKDAGDRVPLGSKMPRYQIDFTNTFSSGPFSVFIDVSSMLGHKLANFSRFIMESHTTSVNSYSAILNAWTSDAQHTSLAQLRLQSDGGENEMDNYYIEDGSFVRVRNIAVHYELQPAILKKLKMEKCTIGINAENYFLFTKYKGFDPEATSFDGDLNQGVDVYQYPKPKTLSLVLQVTF</sequence>
<evidence type="ECO:0000256" key="6">
    <source>
        <dbReference type="ARBA" id="ARBA00023136"/>
    </source>
</evidence>
<feature type="chain" id="PRO_5020819789" evidence="10">
    <location>
        <begin position="38"/>
        <end position="1115"/>
    </location>
</feature>
<proteinExistence type="inferred from homology"/>
<dbReference type="Gene3D" id="2.40.170.20">
    <property type="entry name" value="TonB-dependent receptor, beta-barrel domain"/>
    <property type="match status" value="1"/>
</dbReference>
<dbReference type="SUPFAM" id="SSF49464">
    <property type="entry name" value="Carboxypeptidase regulatory domain-like"/>
    <property type="match status" value="1"/>
</dbReference>
<dbReference type="SUPFAM" id="SSF56935">
    <property type="entry name" value="Porins"/>
    <property type="match status" value="1"/>
</dbReference>
<dbReference type="InterPro" id="IPR037066">
    <property type="entry name" value="Plug_dom_sf"/>
</dbReference>
<dbReference type="NCBIfam" id="TIGR04056">
    <property type="entry name" value="OMP_RagA_SusC"/>
    <property type="match status" value="1"/>
</dbReference>
<feature type="domain" description="TonB-dependent receptor-like beta-barrel" evidence="11">
    <location>
        <begin position="504"/>
        <end position="969"/>
    </location>
</feature>
<dbReference type="InterPro" id="IPR023997">
    <property type="entry name" value="TonB-dep_OMP_SusC/RagA_CS"/>
</dbReference>
<comment type="similarity">
    <text evidence="8 9">Belongs to the TonB-dependent receptor family.</text>
</comment>
<evidence type="ECO:0000256" key="2">
    <source>
        <dbReference type="ARBA" id="ARBA00022448"/>
    </source>
</evidence>
<gene>
    <name evidence="13" type="ORF">EV199_3020</name>
</gene>
<keyword evidence="5 9" id="KW-0798">TonB box</keyword>
<evidence type="ECO:0000256" key="4">
    <source>
        <dbReference type="ARBA" id="ARBA00022692"/>
    </source>
</evidence>
<organism evidence="13 14">
    <name type="scientific">Pseudobacter ginsenosidimutans</name>
    <dbReference type="NCBI Taxonomy" id="661488"/>
    <lineage>
        <taxon>Bacteria</taxon>
        <taxon>Pseudomonadati</taxon>
        <taxon>Bacteroidota</taxon>
        <taxon>Chitinophagia</taxon>
        <taxon>Chitinophagales</taxon>
        <taxon>Chitinophagaceae</taxon>
        <taxon>Pseudobacter</taxon>
    </lineage>
</organism>
<dbReference type="PROSITE" id="PS51257">
    <property type="entry name" value="PROKAR_LIPOPROTEIN"/>
    <property type="match status" value="1"/>
</dbReference>
<dbReference type="InterPro" id="IPR023996">
    <property type="entry name" value="TonB-dep_OMP_SusC/RagA"/>
</dbReference>
<dbReference type="AlphaFoldDB" id="A0A4Q7MT91"/>
<dbReference type="InterPro" id="IPR039426">
    <property type="entry name" value="TonB-dep_rcpt-like"/>
</dbReference>
<dbReference type="GO" id="GO:0009279">
    <property type="term" value="C:cell outer membrane"/>
    <property type="evidence" value="ECO:0007669"/>
    <property type="project" value="UniProtKB-SubCell"/>
</dbReference>
<dbReference type="NCBIfam" id="TIGR04057">
    <property type="entry name" value="SusC_RagA_signa"/>
    <property type="match status" value="1"/>
</dbReference>
<dbReference type="OrthoDB" id="9768177at2"/>
<dbReference type="Proteomes" id="UP000293874">
    <property type="component" value="Unassembled WGS sequence"/>
</dbReference>
<comment type="subcellular location">
    <subcellularLocation>
        <location evidence="1 8">Cell outer membrane</location>
        <topology evidence="1 8">Multi-pass membrane protein</topology>
    </subcellularLocation>
</comment>
<evidence type="ECO:0000259" key="12">
    <source>
        <dbReference type="Pfam" id="PF07715"/>
    </source>
</evidence>
<comment type="caution">
    <text evidence="13">The sequence shown here is derived from an EMBL/GenBank/DDBJ whole genome shotgun (WGS) entry which is preliminary data.</text>
</comment>
<evidence type="ECO:0000256" key="5">
    <source>
        <dbReference type="ARBA" id="ARBA00023077"/>
    </source>
</evidence>
<feature type="domain" description="TonB-dependent receptor plug" evidence="12">
    <location>
        <begin position="224"/>
        <end position="329"/>
    </location>
</feature>
<dbReference type="InterPro" id="IPR008969">
    <property type="entry name" value="CarboxyPept-like_regulatory"/>
</dbReference>
<feature type="signal peptide" evidence="10">
    <location>
        <begin position="1"/>
        <end position="37"/>
    </location>
</feature>
<keyword evidence="3 8" id="KW-1134">Transmembrane beta strand</keyword>
<accession>A0A4Q7MT91</accession>
<dbReference type="InterPro" id="IPR036942">
    <property type="entry name" value="Beta-barrel_TonB_sf"/>
</dbReference>
<evidence type="ECO:0000313" key="13">
    <source>
        <dbReference type="EMBL" id="RZS71119.1"/>
    </source>
</evidence>
<dbReference type="InterPro" id="IPR012910">
    <property type="entry name" value="Plug_dom"/>
</dbReference>
<keyword evidence="4 8" id="KW-0812">Transmembrane</keyword>
<dbReference type="EMBL" id="SGXA01000002">
    <property type="protein sequence ID" value="RZS71119.1"/>
    <property type="molecule type" value="Genomic_DNA"/>
</dbReference>
<keyword evidence="2 8" id="KW-0813">Transport</keyword>
<keyword evidence="6 8" id="KW-0472">Membrane</keyword>